<gene>
    <name evidence="1" type="ordered locus">Cyan7425_0458</name>
</gene>
<dbReference type="HOGENOM" id="CLU_1395702_0_0_3"/>
<protein>
    <submittedName>
        <fullName evidence="1">Uncharacterized protein</fullName>
    </submittedName>
</protein>
<organism evidence="1">
    <name type="scientific">Cyanothece sp. (strain PCC 7425 / ATCC 29141)</name>
    <dbReference type="NCBI Taxonomy" id="395961"/>
    <lineage>
        <taxon>Bacteria</taxon>
        <taxon>Bacillati</taxon>
        <taxon>Cyanobacteriota</taxon>
        <taxon>Cyanophyceae</taxon>
        <taxon>Gomontiellales</taxon>
        <taxon>Cyanothecaceae</taxon>
        <taxon>Cyanothece</taxon>
    </lineage>
</organism>
<dbReference type="eggNOG" id="ENOG5032SK9">
    <property type="taxonomic scope" value="Bacteria"/>
</dbReference>
<reference evidence="1" key="1">
    <citation type="submission" date="2009-01" db="EMBL/GenBank/DDBJ databases">
        <title>Complete sequence of chromosome Cyanothece sp. PCC 7425.</title>
        <authorList>
            <consortium name="US DOE Joint Genome Institute"/>
            <person name="Lucas S."/>
            <person name="Copeland A."/>
            <person name="Lapidus A."/>
            <person name="Glavina del Rio T."/>
            <person name="Dalin E."/>
            <person name="Tice H."/>
            <person name="Bruce D."/>
            <person name="Goodwin L."/>
            <person name="Pitluck S."/>
            <person name="Sims D."/>
            <person name="Meineke L."/>
            <person name="Brettin T."/>
            <person name="Detter J.C."/>
            <person name="Han C."/>
            <person name="Larimer F."/>
            <person name="Land M."/>
            <person name="Hauser L."/>
            <person name="Kyrpides N."/>
            <person name="Ovchinnikova G."/>
            <person name="Liberton M."/>
            <person name="Stoeckel J."/>
            <person name="Banerjee A."/>
            <person name="Singh A."/>
            <person name="Page L."/>
            <person name="Sato H."/>
            <person name="Zhao L."/>
            <person name="Sherman L."/>
            <person name="Pakrasi H."/>
            <person name="Richardson P."/>
        </authorList>
    </citation>
    <scope>NUCLEOTIDE SEQUENCE</scope>
    <source>
        <strain evidence="1">PCC 7425</strain>
    </source>
</reference>
<dbReference type="KEGG" id="cyn:Cyan7425_0458"/>
<dbReference type="OrthoDB" id="564957at2"/>
<evidence type="ECO:0000313" key="1">
    <source>
        <dbReference type="EMBL" id="ACL42850.1"/>
    </source>
</evidence>
<accession>B8HTT0</accession>
<sequence>MQVENCPRCSSRMGAPLKSGRQVCANCGWSTAPVKVSTPPPAPVKTAAPTSGLGGLVQLCIRIIGRSLNYFFLLIQQFFSQLLQAGKKNKPQPGRLLQSLNQRLANLEESIPDAATLNSPRWMTAESAFKFLGGDPVNLWSEVSSLDGNRQIKFNNFKALSSAADFREFGLEYSQERRDANKPYLRWIVK</sequence>
<dbReference type="AlphaFoldDB" id="B8HTT0"/>
<name>B8HTT0_CYAP4</name>
<dbReference type="EMBL" id="CP001344">
    <property type="protein sequence ID" value="ACL42850.1"/>
    <property type="molecule type" value="Genomic_DNA"/>
</dbReference>
<proteinExistence type="predicted"/>